<name>A0ACA9KB43_9GLOM</name>
<reference evidence="1" key="1">
    <citation type="submission" date="2021-06" db="EMBL/GenBank/DDBJ databases">
        <authorList>
            <person name="Kallberg Y."/>
            <person name="Tangrot J."/>
            <person name="Rosling A."/>
        </authorList>
    </citation>
    <scope>NUCLEOTIDE SEQUENCE</scope>
    <source>
        <strain evidence="1">AU212A</strain>
    </source>
</reference>
<keyword evidence="2" id="KW-1185">Reference proteome</keyword>
<sequence>MSKVITKPAKNKYKKGEKVQITKSGKEQTNTTLKNEKQQRKLLITIVKVQITIFIKEQTQEKKETPKHQTWQRTNTRKSKATNLSEAPNLAKNKYKKEEKVQSTILSNEPTRKKEILVQSVENEK</sequence>
<comment type="caution">
    <text evidence="1">The sequence shown here is derived from an EMBL/GenBank/DDBJ whole genome shotgun (WGS) entry which is preliminary data.</text>
</comment>
<dbReference type="Proteomes" id="UP000789860">
    <property type="component" value="Unassembled WGS sequence"/>
</dbReference>
<evidence type="ECO:0000313" key="1">
    <source>
        <dbReference type="EMBL" id="CAG8462669.1"/>
    </source>
</evidence>
<organism evidence="1 2">
    <name type="scientific">Scutellospora calospora</name>
    <dbReference type="NCBI Taxonomy" id="85575"/>
    <lineage>
        <taxon>Eukaryota</taxon>
        <taxon>Fungi</taxon>
        <taxon>Fungi incertae sedis</taxon>
        <taxon>Mucoromycota</taxon>
        <taxon>Glomeromycotina</taxon>
        <taxon>Glomeromycetes</taxon>
        <taxon>Diversisporales</taxon>
        <taxon>Gigasporaceae</taxon>
        <taxon>Scutellospora</taxon>
    </lineage>
</organism>
<accession>A0ACA9KB43</accession>
<gene>
    <name evidence="1" type="ORF">SCALOS_LOCUS1685</name>
</gene>
<proteinExistence type="predicted"/>
<dbReference type="EMBL" id="CAJVPM010001237">
    <property type="protein sequence ID" value="CAG8462669.1"/>
    <property type="molecule type" value="Genomic_DNA"/>
</dbReference>
<protein>
    <submittedName>
        <fullName evidence="1">148_t:CDS:1</fullName>
    </submittedName>
</protein>
<evidence type="ECO:0000313" key="2">
    <source>
        <dbReference type="Proteomes" id="UP000789860"/>
    </source>
</evidence>